<dbReference type="PRINTS" id="PR00109">
    <property type="entry name" value="TYRKINASE"/>
</dbReference>
<dbReference type="SUPFAM" id="SSF56112">
    <property type="entry name" value="Protein kinase-like (PK-like)"/>
    <property type="match status" value="1"/>
</dbReference>
<dbReference type="GO" id="GO:0005524">
    <property type="term" value="F:ATP binding"/>
    <property type="evidence" value="ECO:0007669"/>
    <property type="project" value="InterPro"/>
</dbReference>
<dbReference type="InterPro" id="IPR001245">
    <property type="entry name" value="Ser-Thr/Tyr_kinase_cat_dom"/>
</dbReference>
<dbReference type="InterPro" id="IPR000719">
    <property type="entry name" value="Prot_kinase_dom"/>
</dbReference>
<accession>V4B4G0</accession>
<dbReference type="PROSITE" id="PS50011">
    <property type="entry name" value="PROTEIN_KINASE_DOM"/>
    <property type="match status" value="1"/>
</dbReference>
<dbReference type="OMA" id="TEVSERW"/>
<dbReference type="OrthoDB" id="3256376at2759"/>
<organism evidence="2 3">
    <name type="scientific">Lottia gigantea</name>
    <name type="common">Giant owl limpet</name>
    <dbReference type="NCBI Taxonomy" id="225164"/>
    <lineage>
        <taxon>Eukaryota</taxon>
        <taxon>Metazoa</taxon>
        <taxon>Spiralia</taxon>
        <taxon>Lophotrochozoa</taxon>
        <taxon>Mollusca</taxon>
        <taxon>Gastropoda</taxon>
        <taxon>Patellogastropoda</taxon>
        <taxon>Lottioidea</taxon>
        <taxon>Lottiidae</taxon>
        <taxon>Lottia</taxon>
    </lineage>
</organism>
<protein>
    <recommendedName>
        <fullName evidence="1">Protein kinase domain-containing protein</fullName>
    </recommendedName>
</protein>
<dbReference type="GeneID" id="20233454"/>
<gene>
    <name evidence="2" type="ORF">LOTGIDRAFT_133597</name>
</gene>
<dbReference type="KEGG" id="lgi:LOTGIDRAFT_133597"/>
<dbReference type="GO" id="GO:0005886">
    <property type="term" value="C:plasma membrane"/>
    <property type="evidence" value="ECO:0007669"/>
    <property type="project" value="TreeGrafter"/>
</dbReference>
<name>V4B4G0_LOTGI</name>
<dbReference type="PIRSF" id="PIRSF000615">
    <property type="entry name" value="TyrPK_CSF1-R"/>
    <property type="match status" value="1"/>
</dbReference>
<dbReference type="EMBL" id="KB203711">
    <property type="protein sequence ID" value="ESO83329.1"/>
    <property type="molecule type" value="Genomic_DNA"/>
</dbReference>
<keyword evidence="3" id="KW-1185">Reference proteome</keyword>
<dbReference type="GO" id="GO:0004714">
    <property type="term" value="F:transmembrane receptor protein tyrosine kinase activity"/>
    <property type="evidence" value="ECO:0007669"/>
    <property type="project" value="TreeGrafter"/>
</dbReference>
<dbReference type="RefSeq" id="XP_009065935.1">
    <property type="nucleotide sequence ID" value="XM_009067687.1"/>
</dbReference>
<proteinExistence type="predicted"/>
<dbReference type="InterPro" id="IPR050122">
    <property type="entry name" value="RTK"/>
</dbReference>
<dbReference type="Pfam" id="PF07714">
    <property type="entry name" value="PK_Tyr_Ser-Thr"/>
    <property type="match status" value="1"/>
</dbReference>
<reference evidence="2 3" key="1">
    <citation type="journal article" date="2013" name="Nature">
        <title>Insights into bilaterian evolution from three spiralian genomes.</title>
        <authorList>
            <person name="Simakov O."/>
            <person name="Marletaz F."/>
            <person name="Cho S.J."/>
            <person name="Edsinger-Gonzales E."/>
            <person name="Havlak P."/>
            <person name="Hellsten U."/>
            <person name="Kuo D.H."/>
            <person name="Larsson T."/>
            <person name="Lv J."/>
            <person name="Arendt D."/>
            <person name="Savage R."/>
            <person name="Osoegawa K."/>
            <person name="de Jong P."/>
            <person name="Grimwood J."/>
            <person name="Chapman J.A."/>
            <person name="Shapiro H."/>
            <person name="Aerts A."/>
            <person name="Otillar R.P."/>
            <person name="Terry A.Y."/>
            <person name="Boore J.L."/>
            <person name="Grigoriev I.V."/>
            <person name="Lindberg D.R."/>
            <person name="Seaver E.C."/>
            <person name="Weisblat D.A."/>
            <person name="Putnam N.H."/>
            <person name="Rokhsar D.S."/>
        </authorList>
    </citation>
    <scope>NUCLEOTIDE SEQUENCE [LARGE SCALE GENOMIC DNA]</scope>
</reference>
<dbReference type="PANTHER" id="PTHR24416:SF621">
    <property type="entry name" value="TYROSINE KINASE RECEPTOR CAD96CA"/>
    <property type="match status" value="1"/>
</dbReference>
<dbReference type="CTD" id="20233454"/>
<dbReference type="FunFam" id="1.10.510.10:FF:001927">
    <property type="entry name" value="Receptor protein-tyrosine kinase"/>
    <property type="match status" value="1"/>
</dbReference>
<dbReference type="InterPro" id="IPR011009">
    <property type="entry name" value="Kinase-like_dom_sf"/>
</dbReference>
<dbReference type="AlphaFoldDB" id="V4B4G0"/>
<dbReference type="HOGENOM" id="CLU_000288_7_40_1"/>
<dbReference type="Gene3D" id="3.30.200.20">
    <property type="entry name" value="Phosphorylase Kinase, domain 1"/>
    <property type="match status" value="1"/>
</dbReference>
<dbReference type="Proteomes" id="UP000030746">
    <property type="component" value="Unassembled WGS sequence"/>
</dbReference>
<dbReference type="STRING" id="225164.V4B4G0"/>
<dbReference type="CDD" id="cd00192">
    <property type="entry name" value="PTKc"/>
    <property type="match status" value="1"/>
</dbReference>
<evidence type="ECO:0000313" key="3">
    <source>
        <dbReference type="Proteomes" id="UP000030746"/>
    </source>
</evidence>
<sequence length="300" mass="34369">MSWEVPRRDIRLVEQIGKGSYVEIWKGRIRKSPNTNEIVRVCIKKLNSNEKEKRFFVSELEVLKMIKTHTNVIRLAGSYTANEPWLMMLELATEGTLQEFLLHEGGVRLRSQSLSAHKLLALTAQTASGLAHLKKFKLIYYRLRSASVLCSKGGICKLSGFGFAQDITDRNMYEPASAPTRWMSPESLVENIYNIQTDIWSFGILIWEIFHFGITPYPSMGPQEVLEKVHSGYRMPRPNHMSPELYHVMLSCWNSNPDDRPGYEYILDRLTVMASNHAAHIFMEKLPEFVKAGDGLDIMS</sequence>
<dbReference type="Gene3D" id="1.10.510.10">
    <property type="entry name" value="Transferase(Phosphotransferase) domain 1"/>
    <property type="match status" value="1"/>
</dbReference>
<dbReference type="PANTHER" id="PTHR24416">
    <property type="entry name" value="TYROSINE-PROTEIN KINASE RECEPTOR"/>
    <property type="match status" value="1"/>
</dbReference>
<feature type="domain" description="Protein kinase" evidence="1">
    <location>
        <begin position="10"/>
        <end position="283"/>
    </location>
</feature>
<evidence type="ECO:0000313" key="2">
    <source>
        <dbReference type="EMBL" id="ESO83329.1"/>
    </source>
</evidence>
<evidence type="ECO:0000259" key="1">
    <source>
        <dbReference type="PROSITE" id="PS50011"/>
    </source>
</evidence>
<dbReference type="GO" id="GO:0007169">
    <property type="term" value="P:cell surface receptor protein tyrosine kinase signaling pathway"/>
    <property type="evidence" value="ECO:0007669"/>
    <property type="project" value="TreeGrafter"/>
</dbReference>
<dbReference type="GO" id="GO:0043235">
    <property type="term" value="C:receptor complex"/>
    <property type="evidence" value="ECO:0007669"/>
    <property type="project" value="TreeGrafter"/>
</dbReference>